<name>A0A8D9AQL1_9HEMI</name>
<sequence length="99" mass="12061">MLMKRHICTFFTFNYHNLIMFSFYAKNYSRYLPPESRKYGLKGNVIILSKQCGIQRNYCRLQDNLPNIHVYHTARVLIILIRYKGFFLNIYKYVVFSYK</sequence>
<evidence type="ECO:0000313" key="1">
    <source>
        <dbReference type="EMBL" id="CAG6770480.1"/>
    </source>
</evidence>
<proteinExistence type="predicted"/>
<accession>A0A8D9AQL1</accession>
<dbReference type="AlphaFoldDB" id="A0A8D9AQL1"/>
<organism evidence="1">
    <name type="scientific">Cacopsylla melanoneura</name>
    <dbReference type="NCBI Taxonomy" id="428564"/>
    <lineage>
        <taxon>Eukaryota</taxon>
        <taxon>Metazoa</taxon>
        <taxon>Ecdysozoa</taxon>
        <taxon>Arthropoda</taxon>
        <taxon>Hexapoda</taxon>
        <taxon>Insecta</taxon>
        <taxon>Pterygota</taxon>
        <taxon>Neoptera</taxon>
        <taxon>Paraneoptera</taxon>
        <taxon>Hemiptera</taxon>
        <taxon>Sternorrhyncha</taxon>
        <taxon>Psylloidea</taxon>
        <taxon>Psyllidae</taxon>
        <taxon>Psyllinae</taxon>
        <taxon>Cacopsylla</taxon>
    </lineage>
</organism>
<dbReference type="EMBL" id="HBUF01581867">
    <property type="protein sequence ID" value="CAG6770480.1"/>
    <property type="molecule type" value="Transcribed_RNA"/>
</dbReference>
<protein>
    <submittedName>
        <fullName evidence="1">Uncharacterized protein</fullName>
    </submittedName>
</protein>
<reference evidence="1" key="1">
    <citation type="submission" date="2021-05" db="EMBL/GenBank/DDBJ databases">
        <authorList>
            <person name="Alioto T."/>
            <person name="Alioto T."/>
            <person name="Gomez Garrido J."/>
        </authorList>
    </citation>
    <scope>NUCLEOTIDE SEQUENCE</scope>
</reference>